<feature type="compositionally biased region" description="Pro residues" evidence="10">
    <location>
        <begin position="181"/>
        <end position="192"/>
    </location>
</feature>
<dbReference type="PANTHER" id="PTHR16514">
    <property type="entry name" value="LOW DENSITY LIPOPROTEIN RECEPTOR CLASS A DOMAIN-CONTAINING 4A"/>
    <property type="match status" value="1"/>
</dbReference>
<comment type="subcellular location">
    <subcellularLocation>
        <location evidence="1">Early endosome membrane</location>
    </subcellularLocation>
    <subcellularLocation>
        <location evidence="2">Endosome membrane</location>
        <topology evidence="2">Single-pass membrane protein</topology>
    </subcellularLocation>
</comment>
<protein>
    <submittedName>
        <fullName evidence="11">Uncharacterized protein</fullName>
    </submittedName>
</protein>
<evidence type="ECO:0000256" key="2">
    <source>
        <dbReference type="ARBA" id="ARBA00004190"/>
    </source>
</evidence>
<reference evidence="11" key="2">
    <citation type="submission" date="2017-10" db="EMBL/GenBank/DDBJ databases">
        <title>Ladona fulva Genome sequencing and assembly.</title>
        <authorList>
            <person name="Murali S."/>
            <person name="Richards S."/>
            <person name="Bandaranaike D."/>
            <person name="Bellair M."/>
            <person name="Blankenburg K."/>
            <person name="Chao H."/>
            <person name="Dinh H."/>
            <person name="Doddapaneni H."/>
            <person name="Dugan-Rocha S."/>
            <person name="Elkadiri S."/>
            <person name="Gnanaolivu R."/>
            <person name="Hernandez B."/>
            <person name="Skinner E."/>
            <person name="Javaid M."/>
            <person name="Lee S."/>
            <person name="Li M."/>
            <person name="Ming W."/>
            <person name="Munidasa M."/>
            <person name="Muniz J."/>
            <person name="Nguyen L."/>
            <person name="Hughes D."/>
            <person name="Osuji N."/>
            <person name="Pu L.-L."/>
            <person name="Puazo M."/>
            <person name="Qu C."/>
            <person name="Quiroz J."/>
            <person name="Raj R."/>
            <person name="Weissenberger G."/>
            <person name="Xin Y."/>
            <person name="Zou X."/>
            <person name="Han Y."/>
            <person name="Worley K."/>
            <person name="Muzny D."/>
            <person name="Gibbs R."/>
        </authorList>
    </citation>
    <scope>NUCLEOTIDE SEQUENCE</scope>
    <source>
        <strain evidence="11">Sampled in the wild</strain>
    </source>
</reference>
<dbReference type="OrthoDB" id="10038550at2759"/>
<feature type="compositionally biased region" description="Polar residues" evidence="10">
    <location>
        <begin position="462"/>
        <end position="473"/>
    </location>
</feature>
<keyword evidence="5" id="KW-0734">Signal transduction inhibitor</keyword>
<keyword evidence="8" id="KW-0472">Membrane</keyword>
<keyword evidence="4" id="KW-0812">Transmembrane</keyword>
<feature type="region of interest" description="Disordered" evidence="10">
    <location>
        <begin position="437"/>
        <end position="473"/>
    </location>
</feature>
<evidence type="ECO:0000313" key="11">
    <source>
        <dbReference type="EMBL" id="KAG8231024.1"/>
    </source>
</evidence>
<evidence type="ECO:0000256" key="6">
    <source>
        <dbReference type="ARBA" id="ARBA00022753"/>
    </source>
</evidence>
<comment type="caution">
    <text evidence="11">The sequence shown here is derived from an EMBL/GenBank/DDBJ whole genome shotgun (WGS) entry which is preliminary data.</text>
</comment>
<feature type="compositionally biased region" description="Low complexity" evidence="10">
    <location>
        <begin position="120"/>
        <end position="129"/>
    </location>
</feature>
<accession>A0A8K0K9J0</accession>
<evidence type="ECO:0000256" key="7">
    <source>
        <dbReference type="ARBA" id="ARBA00022989"/>
    </source>
</evidence>
<feature type="compositionally biased region" description="Polar residues" evidence="10">
    <location>
        <begin position="441"/>
        <end position="454"/>
    </location>
</feature>
<dbReference type="PANTHER" id="PTHR16514:SF3">
    <property type="entry name" value="LOW-DENSITY LIPOPROTEIN RECEPTOR CLASS A DOMAIN-CONTAINING PROTEIN 4-LIKE ISOFORM X1"/>
    <property type="match status" value="1"/>
</dbReference>
<comment type="similarity">
    <text evidence="3">Belongs to the PMEPA1 family.</text>
</comment>
<feature type="compositionally biased region" description="Low complexity" evidence="10">
    <location>
        <begin position="235"/>
        <end position="245"/>
    </location>
</feature>
<name>A0A8K0K9J0_LADFU</name>
<evidence type="ECO:0000256" key="1">
    <source>
        <dbReference type="ARBA" id="ARBA00004146"/>
    </source>
</evidence>
<sequence>MLQMESAMERLRQDVAAQKDRLVRLHINRFQESEIYQKCVRAPPNRTIFDGESPPPYRSNSAGILALGGSSTCGEWSGTTASVGSYGGGGFVRCHSISTSNNPCERTAAAAALAKKDSAASLGSHRSSSGKGGRMLQHQCQKASSMAVQKGIAGHPTGHSVKVAAPGQHKMGALPYHCQPQAPPPPPQPPPASVTVPMASPSTTTAASSPVRMSPPPQPNSNRLGQVHPIPSALQQTQQCPRQYQPNPHPRGPLASTHSRINVSPQPSPTLTPTILVPTSHVHKASSFPVGRSRSDPSETVSNPSACPSRSHQLCEFSTSPKAQLGMGNSGASGSGGLLAGLRMVPCMGSDRGAPCLLGREVLERHSAQDVSSASAECSVPQTPKSTTTSLSRVCEANWEGSGGGNAAVIARDTENSWDSQVLSRSAPEVDVTAVCKEEGSSMTPVISSVTATDPPSPAPHEQSSSLSRVNNF</sequence>
<keyword evidence="12" id="KW-1185">Reference proteome</keyword>
<dbReference type="GO" id="GO:0031901">
    <property type="term" value="C:early endosome membrane"/>
    <property type="evidence" value="ECO:0007669"/>
    <property type="project" value="UniProtKB-SubCell"/>
</dbReference>
<dbReference type="Proteomes" id="UP000792457">
    <property type="component" value="Unassembled WGS sequence"/>
</dbReference>
<feature type="compositionally biased region" description="Low complexity" evidence="10">
    <location>
        <begin position="193"/>
        <end position="211"/>
    </location>
</feature>
<feature type="region of interest" description="Disordered" evidence="10">
    <location>
        <begin position="120"/>
        <end position="312"/>
    </location>
</feature>
<evidence type="ECO:0000256" key="9">
    <source>
        <dbReference type="SAM" id="Coils"/>
    </source>
</evidence>
<evidence type="ECO:0000256" key="3">
    <source>
        <dbReference type="ARBA" id="ARBA00009908"/>
    </source>
</evidence>
<proteinExistence type="inferred from homology"/>
<evidence type="ECO:0000256" key="4">
    <source>
        <dbReference type="ARBA" id="ARBA00022692"/>
    </source>
</evidence>
<feature type="compositionally biased region" description="Polar residues" evidence="10">
    <location>
        <begin position="138"/>
        <end position="147"/>
    </location>
</feature>
<evidence type="ECO:0000256" key="10">
    <source>
        <dbReference type="SAM" id="MobiDB-lite"/>
    </source>
</evidence>
<feature type="compositionally biased region" description="Polar residues" evidence="10">
    <location>
        <begin position="256"/>
        <end position="273"/>
    </location>
</feature>
<dbReference type="GO" id="GO:0009968">
    <property type="term" value="P:negative regulation of signal transduction"/>
    <property type="evidence" value="ECO:0007669"/>
    <property type="project" value="UniProtKB-KW"/>
</dbReference>
<reference evidence="11" key="1">
    <citation type="submission" date="2013-04" db="EMBL/GenBank/DDBJ databases">
        <authorList>
            <person name="Qu J."/>
            <person name="Murali S.C."/>
            <person name="Bandaranaike D."/>
            <person name="Bellair M."/>
            <person name="Blankenburg K."/>
            <person name="Chao H."/>
            <person name="Dinh H."/>
            <person name="Doddapaneni H."/>
            <person name="Downs B."/>
            <person name="Dugan-Rocha S."/>
            <person name="Elkadiri S."/>
            <person name="Gnanaolivu R.D."/>
            <person name="Hernandez B."/>
            <person name="Javaid M."/>
            <person name="Jayaseelan J.C."/>
            <person name="Lee S."/>
            <person name="Li M."/>
            <person name="Ming W."/>
            <person name="Munidasa M."/>
            <person name="Muniz J."/>
            <person name="Nguyen L."/>
            <person name="Ongeri F."/>
            <person name="Osuji N."/>
            <person name="Pu L.-L."/>
            <person name="Puazo M."/>
            <person name="Qu C."/>
            <person name="Quiroz J."/>
            <person name="Raj R."/>
            <person name="Weissenberger G."/>
            <person name="Xin Y."/>
            <person name="Zou X."/>
            <person name="Han Y."/>
            <person name="Richards S."/>
            <person name="Worley K."/>
            <person name="Muzny D."/>
            <person name="Gibbs R."/>
        </authorList>
    </citation>
    <scope>NUCLEOTIDE SEQUENCE</scope>
    <source>
        <strain evidence="11">Sampled in the wild</strain>
    </source>
</reference>
<keyword evidence="9" id="KW-0175">Coiled coil</keyword>
<organism evidence="11 12">
    <name type="scientific">Ladona fulva</name>
    <name type="common">Scarce chaser dragonfly</name>
    <name type="synonym">Libellula fulva</name>
    <dbReference type="NCBI Taxonomy" id="123851"/>
    <lineage>
        <taxon>Eukaryota</taxon>
        <taxon>Metazoa</taxon>
        <taxon>Ecdysozoa</taxon>
        <taxon>Arthropoda</taxon>
        <taxon>Hexapoda</taxon>
        <taxon>Insecta</taxon>
        <taxon>Pterygota</taxon>
        <taxon>Palaeoptera</taxon>
        <taxon>Odonata</taxon>
        <taxon>Epiprocta</taxon>
        <taxon>Anisoptera</taxon>
        <taxon>Libelluloidea</taxon>
        <taxon>Libellulidae</taxon>
        <taxon>Ladona</taxon>
    </lineage>
</organism>
<evidence type="ECO:0000313" key="12">
    <source>
        <dbReference type="Proteomes" id="UP000792457"/>
    </source>
</evidence>
<dbReference type="AlphaFoldDB" id="A0A8K0K9J0"/>
<dbReference type="EMBL" id="KZ308523">
    <property type="protein sequence ID" value="KAG8231024.1"/>
    <property type="molecule type" value="Genomic_DNA"/>
</dbReference>
<dbReference type="GO" id="GO:0000139">
    <property type="term" value="C:Golgi membrane"/>
    <property type="evidence" value="ECO:0007669"/>
    <property type="project" value="TreeGrafter"/>
</dbReference>
<evidence type="ECO:0000256" key="8">
    <source>
        <dbReference type="ARBA" id="ARBA00023136"/>
    </source>
</evidence>
<evidence type="ECO:0000256" key="5">
    <source>
        <dbReference type="ARBA" id="ARBA00022700"/>
    </source>
</evidence>
<dbReference type="GO" id="GO:0070412">
    <property type="term" value="F:R-SMAD binding"/>
    <property type="evidence" value="ECO:0007669"/>
    <property type="project" value="InterPro"/>
</dbReference>
<dbReference type="InterPro" id="IPR043445">
    <property type="entry name" value="TMEPAI/LRAD4"/>
</dbReference>
<keyword evidence="7" id="KW-1133">Transmembrane helix</keyword>
<gene>
    <name evidence="11" type="ORF">J437_LFUL009615</name>
</gene>
<feature type="compositionally biased region" description="Polar residues" evidence="10">
    <location>
        <begin position="298"/>
        <end position="312"/>
    </location>
</feature>
<keyword evidence="6" id="KW-0967">Endosome</keyword>
<feature type="coiled-coil region" evidence="9">
    <location>
        <begin position="1"/>
        <end position="28"/>
    </location>
</feature>